<dbReference type="PANTHER" id="PTHR13483">
    <property type="entry name" value="BOX C_D SNORNA PROTEIN 1-RELATED"/>
    <property type="match status" value="1"/>
</dbReference>
<comment type="function">
    <text evidence="8">Required for box C/D snoRNAs accumulation involved in snoRNA processing, snoRNA transport to the nucleolus and ribosome biogenesis.</text>
</comment>
<evidence type="ECO:0000313" key="16">
    <source>
        <dbReference type="EMBL" id="TPX11875.1"/>
    </source>
</evidence>
<evidence type="ECO:0000256" key="12">
    <source>
        <dbReference type="ARBA" id="ARBA00077531"/>
    </source>
</evidence>
<evidence type="ECO:0000256" key="7">
    <source>
        <dbReference type="ARBA" id="ARBA00022843"/>
    </source>
</evidence>
<dbReference type="RefSeq" id="XP_030993586.1">
    <property type="nucleotide sequence ID" value="XM_031142109.1"/>
</dbReference>
<evidence type="ECO:0000259" key="15">
    <source>
        <dbReference type="PROSITE" id="PS51083"/>
    </source>
</evidence>
<dbReference type="GO" id="GO:0048254">
    <property type="term" value="P:snoRNA localization"/>
    <property type="evidence" value="ECO:0007669"/>
    <property type="project" value="TreeGrafter"/>
</dbReference>
<dbReference type="Gene3D" id="3.30.60.190">
    <property type="match status" value="1"/>
</dbReference>
<dbReference type="CDD" id="cd23023">
    <property type="entry name" value="zf-HIT_BCD1"/>
    <property type="match status" value="1"/>
</dbReference>
<evidence type="ECO:0000256" key="10">
    <source>
        <dbReference type="ARBA" id="ARBA00061949"/>
    </source>
</evidence>
<dbReference type="SUPFAM" id="SSF144232">
    <property type="entry name" value="HIT/MYND zinc finger-like"/>
    <property type="match status" value="1"/>
</dbReference>
<dbReference type="InterPro" id="IPR007529">
    <property type="entry name" value="Znf_HIT"/>
</dbReference>
<dbReference type="GO" id="GO:0070761">
    <property type="term" value="C:pre-snoRNP complex"/>
    <property type="evidence" value="ECO:0007669"/>
    <property type="project" value="TreeGrafter"/>
</dbReference>
<reference evidence="16 17" key="1">
    <citation type="submission" date="2019-06" db="EMBL/GenBank/DDBJ databases">
        <title>Draft genome sequence of the filamentous fungus Phialemoniopsis curvata isolated from diesel fuel.</title>
        <authorList>
            <person name="Varaljay V.A."/>
            <person name="Lyon W.J."/>
            <person name="Crouch A.L."/>
            <person name="Drake C.E."/>
            <person name="Hollomon J.M."/>
            <person name="Nadeau L.J."/>
            <person name="Nunn H.S."/>
            <person name="Stevenson B.S."/>
            <person name="Bojanowski C.L."/>
            <person name="Crookes-Goodson W.J."/>
        </authorList>
    </citation>
    <scope>NUCLEOTIDE SEQUENCE [LARGE SCALE GENOMIC DNA]</scope>
    <source>
        <strain evidence="16 17">D216</strain>
    </source>
</reference>
<dbReference type="GeneID" id="41974820"/>
<evidence type="ECO:0000256" key="8">
    <source>
        <dbReference type="ARBA" id="ARBA00049598"/>
    </source>
</evidence>
<dbReference type="FunCoup" id="A0A507AMG1">
    <property type="interactions" value="104"/>
</dbReference>
<protein>
    <recommendedName>
        <fullName evidence="11">Box C/D snoRNA protein 1</fullName>
    </recommendedName>
    <alternativeName>
        <fullName evidence="12">Zinc finger HIT domain-containing protein 6</fullName>
    </alternativeName>
</protein>
<dbReference type="PANTHER" id="PTHR13483:SF11">
    <property type="entry name" value="ZINC FINGER HIT DOMAIN-CONTAINING PROTEIN 3"/>
    <property type="match status" value="1"/>
</dbReference>
<keyword evidence="5 13" id="KW-0863">Zinc-finger</keyword>
<feature type="region of interest" description="Disordered" evidence="14">
    <location>
        <begin position="248"/>
        <end position="301"/>
    </location>
</feature>
<evidence type="ECO:0000256" key="3">
    <source>
        <dbReference type="ARBA" id="ARBA00022553"/>
    </source>
</evidence>
<evidence type="ECO:0000256" key="6">
    <source>
        <dbReference type="ARBA" id="ARBA00022833"/>
    </source>
</evidence>
<name>A0A507AMG1_9PEZI</name>
<dbReference type="OrthoDB" id="272357at2759"/>
<evidence type="ECO:0000256" key="5">
    <source>
        <dbReference type="ARBA" id="ARBA00022771"/>
    </source>
</evidence>
<keyword evidence="17" id="KW-1185">Reference proteome</keyword>
<dbReference type="GO" id="GO:0008270">
    <property type="term" value="F:zinc ion binding"/>
    <property type="evidence" value="ECO:0007669"/>
    <property type="project" value="UniProtKB-UniRule"/>
</dbReference>
<dbReference type="Pfam" id="PF04438">
    <property type="entry name" value="zf-HIT"/>
    <property type="match status" value="1"/>
</dbReference>
<feature type="compositionally biased region" description="Low complexity" evidence="14">
    <location>
        <begin position="274"/>
        <end position="291"/>
    </location>
</feature>
<gene>
    <name evidence="16" type="ORF">E0L32_007373</name>
</gene>
<organism evidence="16 17">
    <name type="scientific">Thyridium curvatum</name>
    <dbReference type="NCBI Taxonomy" id="1093900"/>
    <lineage>
        <taxon>Eukaryota</taxon>
        <taxon>Fungi</taxon>
        <taxon>Dikarya</taxon>
        <taxon>Ascomycota</taxon>
        <taxon>Pezizomycotina</taxon>
        <taxon>Sordariomycetes</taxon>
        <taxon>Sordariomycetidae</taxon>
        <taxon>Thyridiales</taxon>
        <taxon>Thyridiaceae</taxon>
        <taxon>Thyridium</taxon>
    </lineage>
</organism>
<keyword evidence="1" id="KW-1017">Isopeptide bond</keyword>
<evidence type="ECO:0000256" key="14">
    <source>
        <dbReference type="SAM" id="MobiDB-lite"/>
    </source>
</evidence>
<dbReference type="GO" id="GO:0000463">
    <property type="term" value="P:maturation of LSU-rRNA from tricistronic rRNA transcript (SSU-rRNA, 5.8S rRNA, LSU-rRNA)"/>
    <property type="evidence" value="ECO:0007669"/>
    <property type="project" value="TreeGrafter"/>
</dbReference>
<keyword evidence="4" id="KW-0479">Metal-binding</keyword>
<dbReference type="Proteomes" id="UP000319257">
    <property type="component" value="Unassembled WGS sequence"/>
</dbReference>
<accession>A0A507AMG1</accession>
<evidence type="ECO:0000256" key="2">
    <source>
        <dbReference type="ARBA" id="ARBA00022517"/>
    </source>
</evidence>
<dbReference type="PROSITE" id="PS51083">
    <property type="entry name" value="ZF_HIT"/>
    <property type="match status" value="1"/>
</dbReference>
<feature type="domain" description="HIT-type" evidence="15">
    <location>
        <begin position="11"/>
        <end position="45"/>
    </location>
</feature>
<dbReference type="FunFam" id="3.30.60.190:FF:000001">
    <property type="entry name" value="box C/D snoRNA protein 1"/>
    <property type="match status" value="1"/>
</dbReference>
<comment type="caution">
    <text evidence="16">The sequence shown here is derived from an EMBL/GenBank/DDBJ whole genome shotgun (WGS) entry which is preliminary data.</text>
</comment>
<feature type="region of interest" description="Disordered" evidence="14">
    <location>
        <begin position="129"/>
        <end position="156"/>
    </location>
</feature>
<keyword evidence="2" id="KW-0690">Ribosome biogenesis</keyword>
<comment type="similarity">
    <text evidence="9">Belongs to the BCD1 family.</text>
</comment>
<feature type="compositionally biased region" description="Basic and acidic residues" evidence="14">
    <location>
        <begin position="450"/>
        <end position="459"/>
    </location>
</feature>
<evidence type="ECO:0000256" key="4">
    <source>
        <dbReference type="ARBA" id="ARBA00022723"/>
    </source>
</evidence>
<dbReference type="Pfam" id="PF25790">
    <property type="entry name" value="BCD1"/>
    <property type="match status" value="1"/>
</dbReference>
<evidence type="ECO:0000256" key="11">
    <source>
        <dbReference type="ARBA" id="ARBA00068630"/>
    </source>
</evidence>
<evidence type="ECO:0000256" key="13">
    <source>
        <dbReference type="PROSITE-ProRule" id="PRU00453"/>
    </source>
</evidence>
<dbReference type="AlphaFoldDB" id="A0A507AMG1"/>
<proteinExistence type="inferred from homology"/>
<sequence length="523" mass="58155">MAEEADLAALCTVCRAEPPRYKCPRCGARTCSLACVRRHKSWAQCSGIRDVTAYVPRERLRTPAGIDHDYNFLSGIERARRRVEREVVEERGLLRERDLQFSSSSSARGDAGRRPDRRFREEWHGDELRFVPNNPRAGPGSRYGAPGAADEDDAAAGGELSVAKRKVRTTCRRMGIELLSVPKGLSRHRENLTAWNKRTGRLNWQIEWLVYEDGSDRRATRILRKALDEEPIYRAFAATMEWVLKTQGSGGSALDGHDEEDELPRKKRKRPHSQIDATAQSTSSSTWSQTAFPTQNPITGGWEQESGYEITAWARDVKFQEKKAMQFFLLRPKTSPRELILVDATDSLSAILPGRAVLEFPTVFVLLPGAELPPGHILGSTERKELRLDDQDHELDEPNSRSGGTNRREFPGHRGGRGGARGRGRGRGGRYEIADRASASKRRKIINQDGEAHSEKQVADDTTSSEESSSEAEEDDNSSDSGSVSGMDQDDQELEAEPEAGPQAEPVGKRGLVAYGSSSEDED</sequence>
<keyword evidence="7" id="KW-0832">Ubl conjugation</keyword>
<feature type="compositionally biased region" description="Acidic residues" evidence="14">
    <location>
        <begin position="488"/>
        <end position="498"/>
    </location>
</feature>
<keyword evidence="3" id="KW-0597">Phosphoprotein</keyword>
<evidence type="ECO:0000313" key="17">
    <source>
        <dbReference type="Proteomes" id="UP000319257"/>
    </source>
</evidence>
<evidence type="ECO:0000256" key="9">
    <source>
        <dbReference type="ARBA" id="ARBA00049654"/>
    </source>
</evidence>
<evidence type="ECO:0000256" key="1">
    <source>
        <dbReference type="ARBA" id="ARBA00022499"/>
    </source>
</evidence>
<feature type="compositionally biased region" description="Basic residues" evidence="14">
    <location>
        <begin position="414"/>
        <end position="428"/>
    </location>
</feature>
<feature type="compositionally biased region" description="Acidic residues" evidence="14">
    <location>
        <begin position="468"/>
        <end position="478"/>
    </location>
</feature>
<dbReference type="GO" id="GO:0000492">
    <property type="term" value="P:box C/D snoRNP assembly"/>
    <property type="evidence" value="ECO:0007669"/>
    <property type="project" value="TreeGrafter"/>
</dbReference>
<dbReference type="InParanoid" id="A0A507AMG1"/>
<dbReference type="GO" id="GO:0005634">
    <property type="term" value="C:nucleus"/>
    <property type="evidence" value="ECO:0007669"/>
    <property type="project" value="TreeGrafter"/>
</dbReference>
<feature type="region of interest" description="Disordered" evidence="14">
    <location>
        <begin position="385"/>
        <end position="523"/>
    </location>
</feature>
<keyword evidence="6" id="KW-0862">Zinc</keyword>
<dbReference type="EMBL" id="SKBQ01000045">
    <property type="protein sequence ID" value="TPX11875.1"/>
    <property type="molecule type" value="Genomic_DNA"/>
</dbReference>
<dbReference type="STRING" id="1093900.A0A507AMG1"/>
<dbReference type="InterPro" id="IPR057721">
    <property type="entry name" value="BCD1_alpha/beta"/>
</dbReference>
<dbReference type="InterPro" id="IPR051639">
    <property type="entry name" value="BCD1"/>
</dbReference>
<comment type="subunit">
    <text evidence="10">Interacts with FBL, SNU13, NOP58, NUFIP1, RUVBL1, RUVBL2 and TAF9. Interacts (via HIT-type zinc finger) with the RUVBL1/RUVBL2 complex in the presence of ADP.</text>
</comment>